<keyword evidence="2" id="KW-1185">Reference proteome</keyword>
<evidence type="ECO:0000313" key="1">
    <source>
        <dbReference type="EMBL" id="KAJ8633419.1"/>
    </source>
</evidence>
<sequence length="104" mass="11862">MHLSASNINCGLDVLQKDMQPMHQLHHTLSWHLRLPFTSKGSSLYNISRFRLLSPILSILAYDTTNRSELDISVDKRPISINFTNISKTPSSNGIRPLYVVERL</sequence>
<accession>A0ACC2LK51</accession>
<organism evidence="1 2">
    <name type="scientific">Persea americana</name>
    <name type="common">Avocado</name>
    <dbReference type="NCBI Taxonomy" id="3435"/>
    <lineage>
        <taxon>Eukaryota</taxon>
        <taxon>Viridiplantae</taxon>
        <taxon>Streptophyta</taxon>
        <taxon>Embryophyta</taxon>
        <taxon>Tracheophyta</taxon>
        <taxon>Spermatophyta</taxon>
        <taxon>Magnoliopsida</taxon>
        <taxon>Magnoliidae</taxon>
        <taxon>Laurales</taxon>
        <taxon>Lauraceae</taxon>
        <taxon>Persea</taxon>
    </lineage>
</organism>
<reference evidence="1 2" key="1">
    <citation type="journal article" date="2022" name="Hortic Res">
        <title>A haplotype resolved chromosomal level avocado genome allows analysis of novel avocado genes.</title>
        <authorList>
            <person name="Nath O."/>
            <person name="Fletcher S.J."/>
            <person name="Hayward A."/>
            <person name="Shaw L.M."/>
            <person name="Masouleh A.K."/>
            <person name="Furtado A."/>
            <person name="Henry R.J."/>
            <person name="Mitter N."/>
        </authorList>
    </citation>
    <scope>NUCLEOTIDE SEQUENCE [LARGE SCALE GENOMIC DNA]</scope>
    <source>
        <strain evidence="2">cv. Hass</strain>
    </source>
</reference>
<evidence type="ECO:0000313" key="2">
    <source>
        <dbReference type="Proteomes" id="UP001234297"/>
    </source>
</evidence>
<dbReference type="Proteomes" id="UP001234297">
    <property type="component" value="Chromosome 8"/>
</dbReference>
<comment type="caution">
    <text evidence="1">The sequence shown here is derived from an EMBL/GenBank/DDBJ whole genome shotgun (WGS) entry which is preliminary data.</text>
</comment>
<proteinExistence type="predicted"/>
<gene>
    <name evidence="1" type="ORF">MRB53_026755</name>
</gene>
<name>A0ACC2LK51_PERAE</name>
<protein>
    <submittedName>
        <fullName evidence="1">Uncharacterized protein</fullName>
    </submittedName>
</protein>
<dbReference type="EMBL" id="CM056816">
    <property type="protein sequence ID" value="KAJ8633419.1"/>
    <property type="molecule type" value="Genomic_DNA"/>
</dbReference>